<feature type="domain" description="Solute-binding protein family 3/N-terminal" evidence="3">
    <location>
        <begin position="23"/>
        <end position="247"/>
    </location>
</feature>
<dbReference type="SMART" id="SM00062">
    <property type="entry name" value="PBPb"/>
    <property type="match status" value="1"/>
</dbReference>
<evidence type="ECO:0000313" key="4">
    <source>
        <dbReference type="EMBL" id="MVW76746.1"/>
    </source>
</evidence>
<dbReference type="AlphaFoldDB" id="A0A6I4L1Y4"/>
<name>A0A6I4L1Y4_9PSED</name>
<dbReference type="EMBL" id="WKJZ01000003">
    <property type="protein sequence ID" value="MVW76746.1"/>
    <property type="molecule type" value="Genomic_DNA"/>
</dbReference>
<organism evidence="4 5">
    <name type="scientific">Pseudomonas xionganensis</name>
    <dbReference type="NCBI Taxonomy" id="2654845"/>
    <lineage>
        <taxon>Bacteria</taxon>
        <taxon>Pseudomonadati</taxon>
        <taxon>Pseudomonadota</taxon>
        <taxon>Gammaproteobacteria</taxon>
        <taxon>Pseudomonadales</taxon>
        <taxon>Pseudomonadaceae</taxon>
        <taxon>Pseudomonas</taxon>
    </lineage>
</organism>
<gene>
    <name evidence="4" type="ORF">GJV18_15605</name>
</gene>
<accession>A0A6I4L1Y4</accession>
<reference evidence="4 5" key="1">
    <citation type="submission" date="2019-11" db="EMBL/GenBank/DDBJ databases">
        <title>Pseudomonas flavidum sp. nov., isolated from Baiyang Lake.</title>
        <authorList>
            <person name="Zhao Y."/>
        </authorList>
    </citation>
    <scope>NUCLEOTIDE SEQUENCE [LARGE SCALE GENOMIC DNA]</scope>
    <source>
        <strain evidence="5">R-22-3 w-18</strain>
    </source>
</reference>
<evidence type="ECO:0000256" key="2">
    <source>
        <dbReference type="ARBA" id="ARBA00022729"/>
    </source>
</evidence>
<keyword evidence="5" id="KW-1185">Reference proteome</keyword>
<evidence type="ECO:0000313" key="5">
    <source>
        <dbReference type="Proteomes" id="UP000429555"/>
    </source>
</evidence>
<dbReference type="RefSeq" id="WP_160347262.1">
    <property type="nucleotide sequence ID" value="NZ_WKJZ01000003.1"/>
</dbReference>
<evidence type="ECO:0000256" key="1">
    <source>
        <dbReference type="ARBA" id="ARBA00010333"/>
    </source>
</evidence>
<evidence type="ECO:0000259" key="3">
    <source>
        <dbReference type="SMART" id="SM00062"/>
    </source>
</evidence>
<comment type="caution">
    <text evidence="4">The sequence shown here is derived from an EMBL/GenBank/DDBJ whole genome shotgun (WGS) entry which is preliminary data.</text>
</comment>
<proteinExistence type="inferred from homology"/>
<dbReference type="Pfam" id="PF00497">
    <property type="entry name" value="SBP_bac_3"/>
    <property type="match status" value="1"/>
</dbReference>
<dbReference type="InterPro" id="IPR001638">
    <property type="entry name" value="Solute-binding_3/MltF_N"/>
</dbReference>
<dbReference type="SUPFAM" id="SSF53850">
    <property type="entry name" value="Periplasmic binding protein-like II"/>
    <property type="match status" value="1"/>
</dbReference>
<dbReference type="Gene3D" id="3.40.190.10">
    <property type="entry name" value="Periplasmic binding protein-like II"/>
    <property type="match status" value="2"/>
</dbReference>
<dbReference type="PANTHER" id="PTHR35936">
    <property type="entry name" value="MEMBRANE-BOUND LYTIC MUREIN TRANSGLYCOSYLASE F"/>
    <property type="match status" value="1"/>
</dbReference>
<protein>
    <submittedName>
        <fullName evidence="4">Transporter substrate-binding domain-containing protein</fullName>
    </submittedName>
</protein>
<sequence>MKRSGWLGLCLLGASVLAEPRPPLVVMTDIWPPFRMLNPQGELVGLDIDLLDQLSQRTGLRFEVRRAPWARGLAALQQGKADLMTGLAKTPEREQYIEYLPRPYHACSPRFYAAPVQAQYLRDYAQLAMLKIGYVLESAYFEPFDSDAQLRKVAVNNEQQLLEMLMRGRLQAIIGTDCQVDYALRDPRWHGHIVKAALTPAAHTDLYIGFSRQRQRSSEYQLLSQALSALEQEGWVAAAMRAYQAESP</sequence>
<keyword evidence="2" id="KW-0732">Signal</keyword>
<dbReference type="Proteomes" id="UP000429555">
    <property type="component" value="Unassembled WGS sequence"/>
</dbReference>
<dbReference type="PANTHER" id="PTHR35936:SF25">
    <property type="entry name" value="ABC TRANSPORTER SUBSTRATE-BINDING PROTEIN"/>
    <property type="match status" value="1"/>
</dbReference>
<comment type="similarity">
    <text evidence="1">Belongs to the bacterial solute-binding protein 3 family.</text>
</comment>